<proteinExistence type="inferred from homology"/>
<dbReference type="GO" id="GO:0071281">
    <property type="term" value="P:cellular response to iron ion"/>
    <property type="evidence" value="ECO:0007669"/>
    <property type="project" value="UniProtKB-ARBA"/>
</dbReference>
<feature type="transmembrane region" description="Helical" evidence="9">
    <location>
        <begin position="12"/>
        <end position="35"/>
    </location>
</feature>
<dbReference type="InterPro" id="IPR001626">
    <property type="entry name" value="ABC_TroCD"/>
</dbReference>
<dbReference type="Proteomes" id="UP000593915">
    <property type="component" value="Chromosome"/>
</dbReference>
<gene>
    <name evidence="10" type="primary">troC</name>
    <name evidence="10" type="ORF">IFE08_11745</name>
</gene>
<comment type="similarity">
    <text evidence="2 8">Belongs to the ABC-3 integral membrane protein family.</text>
</comment>
<dbReference type="CDD" id="cd06550">
    <property type="entry name" value="TM_ABC_iron-siderophores_like"/>
    <property type="match status" value="1"/>
</dbReference>
<dbReference type="SUPFAM" id="SSF81345">
    <property type="entry name" value="ABC transporter involved in vitamin B12 uptake, BtuC"/>
    <property type="match status" value="1"/>
</dbReference>
<evidence type="ECO:0000256" key="2">
    <source>
        <dbReference type="ARBA" id="ARBA00008034"/>
    </source>
</evidence>
<dbReference type="GO" id="GO:0010043">
    <property type="term" value="P:response to zinc ion"/>
    <property type="evidence" value="ECO:0007669"/>
    <property type="project" value="TreeGrafter"/>
</dbReference>
<sequence>MCGITAFFSDYTLRNVFLGTMFLGMGSGFVGTFAVLRKQSLLGDAVSHAALPGIVIAFIVTGSKITLPLLIGAGISGLLGALFINLIVNTSKLDTDAAQAIVLGVFLGLGILLLTYVQKFPGAAKAGLDKFIFGQAATIIHSDVTIIFYTELILFAVILLFWKELKVSTFDNDFTHSIGFPPKIIEAVLTVLIVITIVIGIQAVGVILMSALLMAPAAAARQWTNKLGLMCTLSSVFGAVSGIVGSVISSRVVKLSTGPVIVCCLTAIAVLSVFLSPTRGILHKYLKRFKA</sequence>
<evidence type="ECO:0000256" key="4">
    <source>
        <dbReference type="ARBA" id="ARBA00022475"/>
    </source>
</evidence>
<feature type="transmembrane region" description="Helical" evidence="9">
    <location>
        <begin position="227"/>
        <end position="247"/>
    </location>
</feature>
<keyword evidence="3 8" id="KW-0813">Transport</keyword>
<evidence type="ECO:0000256" key="8">
    <source>
        <dbReference type="RuleBase" id="RU003943"/>
    </source>
</evidence>
<dbReference type="AlphaFoldDB" id="A0A7S7AWB9"/>
<dbReference type="InterPro" id="IPR037294">
    <property type="entry name" value="ABC_BtuC-like"/>
</dbReference>
<dbReference type="PANTHER" id="PTHR30477:SF3">
    <property type="entry name" value="METAL TRANSPORT SYSTEM MEMBRANE PROTEIN CT_069-RELATED"/>
    <property type="match status" value="1"/>
</dbReference>
<keyword evidence="6 9" id="KW-1133">Transmembrane helix</keyword>
<dbReference type="RefSeq" id="WP_194076002.1">
    <property type="nucleotide sequence ID" value="NZ_CP061839.1"/>
</dbReference>
<comment type="subcellular location">
    <subcellularLocation>
        <location evidence="1 8">Cell membrane</location>
        <topology evidence="1 8">Multi-pass membrane protein</topology>
    </subcellularLocation>
</comment>
<evidence type="ECO:0000313" key="11">
    <source>
        <dbReference type="Proteomes" id="UP000593915"/>
    </source>
</evidence>
<evidence type="ECO:0000256" key="7">
    <source>
        <dbReference type="ARBA" id="ARBA00023136"/>
    </source>
</evidence>
<feature type="transmembrane region" description="Helical" evidence="9">
    <location>
        <begin position="67"/>
        <end position="88"/>
    </location>
</feature>
<feature type="transmembrane region" description="Helical" evidence="9">
    <location>
        <begin position="138"/>
        <end position="162"/>
    </location>
</feature>
<accession>A0A7S7AWB9</accession>
<dbReference type="EMBL" id="CP061839">
    <property type="protein sequence ID" value="QOW60471.1"/>
    <property type="molecule type" value="Genomic_DNA"/>
</dbReference>
<dbReference type="Pfam" id="PF00950">
    <property type="entry name" value="ABC-3"/>
    <property type="match status" value="1"/>
</dbReference>
<keyword evidence="4" id="KW-1003">Cell membrane</keyword>
<feature type="transmembrane region" description="Helical" evidence="9">
    <location>
        <begin position="100"/>
        <end position="117"/>
    </location>
</feature>
<keyword evidence="7 9" id="KW-0472">Membrane</keyword>
<feature type="transmembrane region" description="Helical" evidence="9">
    <location>
        <begin position="41"/>
        <end position="60"/>
    </location>
</feature>
<protein>
    <submittedName>
        <fullName evidence="10">Transition metal ABC transporter permease subunit TroC</fullName>
    </submittedName>
</protein>
<dbReference type="PANTHER" id="PTHR30477">
    <property type="entry name" value="ABC-TRANSPORTER METAL-BINDING PROTEIN"/>
    <property type="match status" value="1"/>
</dbReference>
<dbReference type="GO" id="GO:0043190">
    <property type="term" value="C:ATP-binding cassette (ABC) transporter complex"/>
    <property type="evidence" value="ECO:0007669"/>
    <property type="project" value="InterPro"/>
</dbReference>
<dbReference type="FunFam" id="1.10.3470.10:FF:000003">
    <property type="entry name" value="Iron ABC transporter permease SitD"/>
    <property type="match status" value="1"/>
</dbReference>
<organism evidence="10 11">
    <name type="scientific">Treponema pedis</name>
    <dbReference type="NCBI Taxonomy" id="409322"/>
    <lineage>
        <taxon>Bacteria</taxon>
        <taxon>Pseudomonadati</taxon>
        <taxon>Spirochaetota</taxon>
        <taxon>Spirochaetia</taxon>
        <taxon>Spirochaetales</taxon>
        <taxon>Treponemataceae</taxon>
        <taxon>Treponema</taxon>
    </lineage>
</organism>
<dbReference type="Gene3D" id="1.10.3470.10">
    <property type="entry name" value="ABC transporter involved in vitamin B12 uptake, BtuC"/>
    <property type="match status" value="1"/>
</dbReference>
<name>A0A7S7AWB9_9SPIR</name>
<reference evidence="10 11" key="1">
    <citation type="submission" date="2020-09" db="EMBL/GenBank/DDBJ databases">
        <title>Characterization of Treponema spp. from bovine digital dermatitis in Korea.</title>
        <authorList>
            <person name="Espiritu H.M."/>
            <person name="Cho Y.I."/>
            <person name="Mamuad L."/>
        </authorList>
    </citation>
    <scope>NUCLEOTIDE SEQUENCE [LARGE SCALE GENOMIC DNA]</scope>
    <source>
        <strain evidence="10 11">KS1</strain>
    </source>
</reference>
<feature type="transmembrane region" description="Helical" evidence="9">
    <location>
        <begin position="259"/>
        <end position="282"/>
    </location>
</feature>
<evidence type="ECO:0000256" key="1">
    <source>
        <dbReference type="ARBA" id="ARBA00004651"/>
    </source>
</evidence>
<feature type="transmembrane region" description="Helical" evidence="9">
    <location>
        <begin position="187"/>
        <end position="215"/>
    </location>
</feature>
<evidence type="ECO:0000256" key="5">
    <source>
        <dbReference type="ARBA" id="ARBA00022692"/>
    </source>
</evidence>
<evidence type="ECO:0000256" key="9">
    <source>
        <dbReference type="SAM" id="Phobius"/>
    </source>
</evidence>
<dbReference type="GO" id="GO:0055085">
    <property type="term" value="P:transmembrane transport"/>
    <property type="evidence" value="ECO:0007669"/>
    <property type="project" value="InterPro"/>
</dbReference>
<evidence type="ECO:0000313" key="10">
    <source>
        <dbReference type="EMBL" id="QOW60471.1"/>
    </source>
</evidence>
<evidence type="ECO:0000256" key="3">
    <source>
        <dbReference type="ARBA" id="ARBA00022448"/>
    </source>
</evidence>
<keyword evidence="5 8" id="KW-0812">Transmembrane</keyword>
<evidence type="ECO:0000256" key="6">
    <source>
        <dbReference type="ARBA" id="ARBA00022989"/>
    </source>
</evidence>